<sequence length="549" mass="60457">MTEPSAMELQRRLRGLQEEYLQQLPAKIRSLVVAWSSLKDQQWERPLLESVYRLVHGVAGSATTFGLAQVSEAAKELEALLALARVDDFTPDQQYFEDVQSSVLKLVNASQRARATALKVVAPPDAPAVSESANEVYVVEGDDHVASVVVAQLGYFGYEVRRFERFGGVEQALRERRPVALVMGIELPDGNGAELLTALDVGLVSGVAVVFISSRDDFATRLAAVRAGGAAYLTKPLDVAALIDVLDRFAGRKPEEAYRILIVDDSATLANFYKLTLEQAGMVGRVVTNPLEALAHLQEFNPDLVLMDMYMPECTGAELATVVRQFTVFLSIPIVFLSAEKNLERQQEAMSLGGDDFLTKPIQPDYLVSAVASRVQRARALRSIMYRDSLTGLLNHTESKKQLDIQLSRAIRSQMPLAVAMVDIDHFKSVNDTYGHPVGDRVIRSLSLLLQQRLRKSDIVGRYGGEEFIAILPDTPLEAAVKVMDEVREAFSKVEYQTPQGTFYASFSCGVAAYPDFAGLDRLLEQADQALYRAKKAGRNRVNSAGEPV</sequence>
<dbReference type="PROSITE" id="PS50110">
    <property type="entry name" value="RESPONSE_REGULATORY"/>
    <property type="match status" value="2"/>
</dbReference>
<dbReference type="Proteomes" id="UP000824988">
    <property type="component" value="Chromosome"/>
</dbReference>
<dbReference type="InterPro" id="IPR001789">
    <property type="entry name" value="Sig_transdc_resp-reg_receiver"/>
</dbReference>
<keyword evidence="4" id="KW-0597">Phosphoprotein</keyword>
<dbReference type="PANTHER" id="PTHR45138:SF9">
    <property type="entry name" value="DIGUANYLATE CYCLASE DGCM-RELATED"/>
    <property type="match status" value="1"/>
</dbReference>
<feature type="domain" description="Response regulatory" evidence="5">
    <location>
        <begin position="135"/>
        <end position="250"/>
    </location>
</feature>
<dbReference type="AlphaFoldDB" id="A0A8D4VR46"/>
<evidence type="ECO:0000256" key="1">
    <source>
        <dbReference type="ARBA" id="ARBA00001946"/>
    </source>
</evidence>
<dbReference type="InterPro" id="IPR050469">
    <property type="entry name" value="Diguanylate_Cyclase"/>
</dbReference>
<feature type="domain" description="Response regulatory" evidence="5">
    <location>
        <begin position="259"/>
        <end position="375"/>
    </location>
</feature>
<gene>
    <name evidence="8" type="ORF">MoryE10_23380</name>
</gene>
<dbReference type="EMBL" id="AP019782">
    <property type="protein sequence ID" value="BBL71732.1"/>
    <property type="molecule type" value="Genomic_DNA"/>
</dbReference>
<dbReference type="GO" id="GO:1902201">
    <property type="term" value="P:negative regulation of bacterial-type flagellum-dependent cell motility"/>
    <property type="evidence" value="ECO:0007669"/>
    <property type="project" value="TreeGrafter"/>
</dbReference>
<proteinExistence type="predicted"/>
<dbReference type="GO" id="GO:0000160">
    <property type="term" value="P:phosphorelay signal transduction system"/>
    <property type="evidence" value="ECO:0007669"/>
    <property type="project" value="InterPro"/>
</dbReference>
<evidence type="ECO:0000256" key="4">
    <source>
        <dbReference type="PROSITE-ProRule" id="PRU00169"/>
    </source>
</evidence>
<name>A0A8D4VR46_9GAMM</name>
<dbReference type="GO" id="GO:0043709">
    <property type="term" value="P:cell adhesion involved in single-species biofilm formation"/>
    <property type="evidence" value="ECO:0007669"/>
    <property type="project" value="TreeGrafter"/>
</dbReference>
<dbReference type="Pfam" id="PF00072">
    <property type="entry name" value="Response_reg"/>
    <property type="match status" value="2"/>
</dbReference>
<dbReference type="GO" id="GO:0052621">
    <property type="term" value="F:diguanylate cyclase activity"/>
    <property type="evidence" value="ECO:0007669"/>
    <property type="project" value="UniProtKB-EC"/>
</dbReference>
<evidence type="ECO:0000313" key="8">
    <source>
        <dbReference type="EMBL" id="BBL71732.1"/>
    </source>
</evidence>
<dbReference type="PROSITE" id="PS50887">
    <property type="entry name" value="GGDEF"/>
    <property type="match status" value="1"/>
</dbReference>
<dbReference type="InterPro" id="IPR008207">
    <property type="entry name" value="Sig_transdc_His_kin_Hpt_dom"/>
</dbReference>
<comment type="caution">
    <text evidence="4">Lacks conserved residue(s) required for the propagation of feature annotation.</text>
</comment>
<dbReference type="InterPro" id="IPR000160">
    <property type="entry name" value="GGDEF_dom"/>
</dbReference>
<dbReference type="CDD" id="cd01949">
    <property type="entry name" value="GGDEF"/>
    <property type="match status" value="1"/>
</dbReference>
<reference evidence="8" key="1">
    <citation type="submission" date="2019-06" db="EMBL/GenBank/DDBJ databases">
        <title>Complete genome sequence of Methylogaea oryzae strain JCM16910.</title>
        <authorList>
            <person name="Asakawa S."/>
        </authorList>
    </citation>
    <scope>NUCLEOTIDE SEQUENCE</scope>
    <source>
        <strain evidence="8">E10</strain>
    </source>
</reference>
<evidence type="ECO:0000259" key="5">
    <source>
        <dbReference type="PROSITE" id="PS50110"/>
    </source>
</evidence>
<accession>A0A8D4VR46</accession>
<feature type="modified residue" description="Phosphohistidine" evidence="3">
    <location>
        <position position="56"/>
    </location>
</feature>
<feature type="domain" description="HPt" evidence="7">
    <location>
        <begin position="9"/>
        <end position="121"/>
    </location>
</feature>
<protein>
    <recommendedName>
        <fullName evidence="2">diguanylate cyclase</fullName>
        <ecNumber evidence="2">2.7.7.65</ecNumber>
    </recommendedName>
</protein>
<evidence type="ECO:0000313" key="9">
    <source>
        <dbReference type="Proteomes" id="UP000824988"/>
    </source>
</evidence>
<dbReference type="Pfam" id="PF00990">
    <property type="entry name" value="GGDEF"/>
    <property type="match status" value="1"/>
</dbReference>
<evidence type="ECO:0000256" key="2">
    <source>
        <dbReference type="ARBA" id="ARBA00012528"/>
    </source>
</evidence>
<feature type="modified residue" description="4-aspartylphosphate" evidence="4">
    <location>
        <position position="308"/>
    </location>
</feature>
<organism evidence="8 9">
    <name type="scientific">Methylogaea oryzae</name>
    <dbReference type="NCBI Taxonomy" id="1295382"/>
    <lineage>
        <taxon>Bacteria</taxon>
        <taxon>Pseudomonadati</taxon>
        <taxon>Pseudomonadota</taxon>
        <taxon>Gammaproteobacteria</taxon>
        <taxon>Methylococcales</taxon>
        <taxon>Methylococcaceae</taxon>
        <taxon>Methylogaea</taxon>
    </lineage>
</organism>
<dbReference type="RefSeq" id="WP_221047130.1">
    <property type="nucleotide sequence ID" value="NZ_AP019782.1"/>
</dbReference>
<dbReference type="KEGG" id="moz:MoryE10_23380"/>
<evidence type="ECO:0000259" key="6">
    <source>
        <dbReference type="PROSITE" id="PS50887"/>
    </source>
</evidence>
<dbReference type="PROSITE" id="PS50894">
    <property type="entry name" value="HPT"/>
    <property type="match status" value="1"/>
</dbReference>
<dbReference type="NCBIfam" id="TIGR00254">
    <property type="entry name" value="GGDEF"/>
    <property type="match status" value="1"/>
</dbReference>
<dbReference type="FunFam" id="3.30.70.270:FF:000001">
    <property type="entry name" value="Diguanylate cyclase domain protein"/>
    <property type="match status" value="1"/>
</dbReference>
<dbReference type="SMART" id="SM00267">
    <property type="entry name" value="GGDEF"/>
    <property type="match status" value="1"/>
</dbReference>
<dbReference type="GO" id="GO:0005886">
    <property type="term" value="C:plasma membrane"/>
    <property type="evidence" value="ECO:0007669"/>
    <property type="project" value="TreeGrafter"/>
</dbReference>
<dbReference type="PANTHER" id="PTHR45138">
    <property type="entry name" value="REGULATORY COMPONENTS OF SENSORY TRANSDUCTION SYSTEM"/>
    <property type="match status" value="1"/>
</dbReference>
<comment type="cofactor">
    <cofactor evidence="1">
        <name>Mg(2+)</name>
        <dbReference type="ChEBI" id="CHEBI:18420"/>
    </cofactor>
</comment>
<keyword evidence="9" id="KW-1185">Reference proteome</keyword>
<dbReference type="CDD" id="cd00156">
    <property type="entry name" value="REC"/>
    <property type="match status" value="2"/>
</dbReference>
<evidence type="ECO:0000259" key="7">
    <source>
        <dbReference type="PROSITE" id="PS50894"/>
    </source>
</evidence>
<dbReference type="EC" id="2.7.7.65" evidence="2"/>
<evidence type="ECO:0000256" key="3">
    <source>
        <dbReference type="PROSITE-ProRule" id="PRU00110"/>
    </source>
</evidence>
<dbReference type="SMART" id="SM00448">
    <property type="entry name" value="REC"/>
    <property type="match status" value="2"/>
</dbReference>
<dbReference type="Pfam" id="PF01627">
    <property type="entry name" value="Hpt"/>
    <property type="match status" value="1"/>
</dbReference>
<feature type="domain" description="GGDEF" evidence="6">
    <location>
        <begin position="415"/>
        <end position="547"/>
    </location>
</feature>